<evidence type="ECO:0000256" key="5">
    <source>
        <dbReference type="ARBA" id="ARBA00023077"/>
    </source>
</evidence>
<dbReference type="EMBL" id="JADLZT010000008">
    <property type="protein sequence ID" value="MBF6025288.1"/>
    <property type="molecule type" value="Genomic_DNA"/>
</dbReference>
<evidence type="ECO:0000256" key="8">
    <source>
        <dbReference type="PROSITE-ProRule" id="PRU01360"/>
    </source>
</evidence>
<dbReference type="Pfam" id="PF07715">
    <property type="entry name" value="Plug"/>
    <property type="match status" value="1"/>
</dbReference>
<dbReference type="PANTHER" id="PTHR40980:SF3">
    <property type="entry name" value="TONB-DEPENDENT RECEPTOR-LIKE BETA-BARREL DOMAIN-CONTAINING PROTEIN"/>
    <property type="match status" value="1"/>
</dbReference>
<evidence type="ECO:0000256" key="9">
    <source>
        <dbReference type="RuleBase" id="RU003357"/>
    </source>
</evidence>
<dbReference type="InterPro" id="IPR039426">
    <property type="entry name" value="TonB-dep_rcpt-like"/>
</dbReference>
<keyword evidence="2 8" id="KW-0813">Transport</keyword>
<dbReference type="InterPro" id="IPR037066">
    <property type="entry name" value="Plug_dom_sf"/>
</dbReference>
<dbReference type="PANTHER" id="PTHR40980">
    <property type="entry name" value="PLUG DOMAIN-CONTAINING PROTEIN"/>
    <property type="match status" value="1"/>
</dbReference>
<gene>
    <name evidence="13" type="ORF">IU514_14735</name>
</gene>
<feature type="chain" id="PRO_5046384186" evidence="10">
    <location>
        <begin position="33"/>
        <end position="952"/>
    </location>
</feature>
<dbReference type="SUPFAM" id="SSF56935">
    <property type="entry name" value="Porins"/>
    <property type="match status" value="1"/>
</dbReference>
<keyword evidence="14" id="KW-1185">Reference proteome</keyword>
<dbReference type="Gene3D" id="2.40.170.20">
    <property type="entry name" value="TonB-dependent receptor, beta-barrel domain"/>
    <property type="match status" value="1"/>
</dbReference>
<evidence type="ECO:0000256" key="6">
    <source>
        <dbReference type="ARBA" id="ARBA00023136"/>
    </source>
</evidence>
<reference evidence="13 14" key="1">
    <citation type="submission" date="2020-11" db="EMBL/GenBank/DDBJ databases">
        <title>Draft Genome Sequence and Secondary Metabolite Biosynthetic Potential of the Lysobacter niastensis Type strain DSM 18481.</title>
        <authorList>
            <person name="Turrini P."/>
            <person name="Artuso I."/>
            <person name="Tescari M."/>
            <person name="Lugli G.A."/>
            <person name="Frangipani E."/>
            <person name="Ventura M."/>
            <person name="Visca P."/>
        </authorList>
    </citation>
    <scope>NUCLEOTIDE SEQUENCE [LARGE SCALE GENOMIC DNA]</scope>
    <source>
        <strain evidence="13 14">DSM 18481</strain>
    </source>
</reference>
<keyword evidence="3 8" id="KW-1134">Transmembrane beta strand</keyword>
<proteinExistence type="inferred from homology"/>
<keyword evidence="10" id="KW-0732">Signal</keyword>
<name>A0ABS0B8F4_9GAMM</name>
<protein>
    <submittedName>
        <fullName evidence="13">TonB-dependent receptor</fullName>
    </submittedName>
</protein>
<dbReference type="Proteomes" id="UP001429984">
    <property type="component" value="Unassembled WGS sequence"/>
</dbReference>
<keyword evidence="13" id="KW-0675">Receptor</keyword>
<comment type="similarity">
    <text evidence="8 9">Belongs to the TonB-dependent receptor family.</text>
</comment>
<comment type="subcellular location">
    <subcellularLocation>
        <location evidence="1 8">Cell outer membrane</location>
        <topology evidence="1 8">Multi-pass membrane protein</topology>
    </subcellularLocation>
</comment>
<dbReference type="InterPro" id="IPR000531">
    <property type="entry name" value="Beta-barrel_TonB"/>
</dbReference>
<evidence type="ECO:0000256" key="10">
    <source>
        <dbReference type="SAM" id="SignalP"/>
    </source>
</evidence>
<dbReference type="InterPro" id="IPR010104">
    <property type="entry name" value="TonB_rcpt_bac"/>
</dbReference>
<evidence type="ECO:0000313" key="13">
    <source>
        <dbReference type="EMBL" id="MBF6025288.1"/>
    </source>
</evidence>
<evidence type="ECO:0000256" key="1">
    <source>
        <dbReference type="ARBA" id="ARBA00004571"/>
    </source>
</evidence>
<organism evidence="13 14">
    <name type="scientific">Lysobacter niastensis</name>
    <dbReference type="NCBI Taxonomy" id="380629"/>
    <lineage>
        <taxon>Bacteria</taxon>
        <taxon>Pseudomonadati</taxon>
        <taxon>Pseudomonadota</taxon>
        <taxon>Gammaproteobacteria</taxon>
        <taxon>Lysobacterales</taxon>
        <taxon>Lysobacteraceae</taxon>
        <taxon>Lysobacter</taxon>
    </lineage>
</organism>
<evidence type="ECO:0000256" key="3">
    <source>
        <dbReference type="ARBA" id="ARBA00022452"/>
    </source>
</evidence>
<dbReference type="Pfam" id="PF00593">
    <property type="entry name" value="TonB_dep_Rec_b-barrel"/>
    <property type="match status" value="1"/>
</dbReference>
<comment type="caution">
    <text evidence="13">The sequence shown here is derived from an EMBL/GenBank/DDBJ whole genome shotgun (WGS) entry which is preliminary data.</text>
</comment>
<dbReference type="NCBIfam" id="TIGR01782">
    <property type="entry name" value="TonB-Xanth-Caul"/>
    <property type="match status" value="1"/>
</dbReference>
<sequence length="952" mass="103173">MKLHSSIKKTPVTLLAASIGLALQMAALPVLAQQAASTPAASGAAATAAAPQADDATNLDAVTVTGFRGALEKALDKKRSETGVVDAIVAEDIADFPDLNLAESLQRIPGVSIARDAGEGRQISVRGLDSQFTRVRINGMEALTTTGGTDSSGGANRGRGFDFNVFASELFNSITVRKTASADVEEGALGATVDLQTARPFDYDGFTFVTGAQMGYNDLAGDLDPRATMLISNTWADNKFGALMSVAYTKRRLVEEGHSTVRWDTGTSSGGFAGTPAAESATVFHPRIPRYGVLEHEQERLGITASLQFDPTANTSMGLDMMYADLDATRTENFLNGLSFSRGACVAGTAGNACRAAGAGGKPETVVLESEVDARGNLVYGRFNNVDVRSEARYDELETKFTQFNFYADHKITDDFSVNFQAGRAKSEFENPIQTTITIDRLNAQNYVYDYRGDNRLPVITAGFDVTDPSQWRFISGNAQNPGSEIRLRPQFAENTIDNGQLGMSWQLTDGFRLKAGGQFKEYNFETREERRASELVVPTLPAGMTLADLTKRIGLEDISGVGDSVWLIPDIDAFNRAFNIYSDSGIFTVSDQVAAVLGNNRSVEERDQGFYLQGDFTTQIGSLPLSGNIGVRQVSTTQTSTGFSTVGTTTPQQVTVKRSYDDTLPSFNLVADITPDFLIRVAASKVMARPGLGNLTPGVTVNVSGGNRVVTGGNPALDPFRATTGDLSFEWYFAEESLLALGLFYKDIDSFVLTSRETRPYNTSGLPPELLAGTGALPTDDFQFNVPVNSKGGPLKGLEFTYQQPFTFLPSFWSDFGVQLNYTYVDSKIQYVTSTGAPSLRTDLTGLSKNAYNATLYYEGEKFGARVSAAYRDDYLTTVPGRNGNDVEGTAETLTIDMSASYSFNEHFELTLEGLNLTDEYQDQWVDSIGDRASVYHHTGRQYFLGARYKF</sequence>
<accession>A0ABS0B8F4</accession>
<dbReference type="PROSITE" id="PS52016">
    <property type="entry name" value="TONB_DEPENDENT_REC_3"/>
    <property type="match status" value="1"/>
</dbReference>
<feature type="domain" description="TonB-dependent receptor plug" evidence="12">
    <location>
        <begin position="78"/>
        <end position="191"/>
    </location>
</feature>
<evidence type="ECO:0000256" key="2">
    <source>
        <dbReference type="ARBA" id="ARBA00022448"/>
    </source>
</evidence>
<keyword evidence="5 9" id="KW-0798">TonB box</keyword>
<evidence type="ECO:0000256" key="4">
    <source>
        <dbReference type="ARBA" id="ARBA00022692"/>
    </source>
</evidence>
<evidence type="ECO:0000313" key="14">
    <source>
        <dbReference type="Proteomes" id="UP001429984"/>
    </source>
</evidence>
<dbReference type="CDD" id="cd01347">
    <property type="entry name" value="ligand_gated_channel"/>
    <property type="match status" value="1"/>
</dbReference>
<keyword evidence="6 8" id="KW-0472">Membrane</keyword>
<dbReference type="InterPro" id="IPR036942">
    <property type="entry name" value="Beta-barrel_TonB_sf"/>
</dbReference>
<evidence type="ECO:0000256" key="7">
    <source>
        <dbReference type="ARBA" id="ARBA00023237"/>
    </source>
</evidence>
<dbReference type="Gene3D" id="2.170.130.10">
    <property type="entry name" value="TonB-dependent receptor, plug domain"/>
    <property type="match status" value="1"/>
</dbReference>
<feature type="signal peptide" evidence="10">
    <location>
        <begin position="1"/>
        <end position="32"/>
    </location>
</feature>
<dbReference type="RefSeq" id="WP_194931896.1">
    <property type="nucleotide sequence ID" value="NZ_JADLZT010000008.1"/>
</dbReference>
<evidence type="ECO:0000259" key="11">
    <source>
        <dbReference type="Pfam" id="PF00593"/>
    </source>
</evidence>
<evidence type="ECO:0000259" key="12">
    <source>
        <dbReference type="Pfam" id="PF07715"/>
    </source>
</evidence>
<keyword evidence="7 8" id="KW-0998">Cell outer membrane</keyword>
<keyword evidence="4 8" id="KW-0812">Transmembrane</keyword>
<feature type="domain" description="TonB-dependent receptor-like beta-barrel" evidence="11">
    <location>
        <begin position="584"/>
        <end position="918"/>
    </location>
</feature>
<dbReference type="InterPro" id="IPR012910">
    <property type="entry name" value="Plug_dom"/>
</dbReference>